<evidence type="ECO:0000259" key="2">
    <source>
        <dbReference type="Pfam" id="PF01337"/>
    </source>
</evidence>
<sequence length="102" mass="11285">MNTIEIDASSWRDVLDFYNAILAALGAPEWHGKNANALIDSVVYGGINKVGCPLLIKIYNINNKEYSIIAEIELLKNNLSKHTAHLIKTHGREVSAKIEIIA</sequence>
<feature type="domain" description="Barstar (barnase inhibitor)" evidence="2">
    <location>
        <begin position="1"/>
        <end position="43"/>
    </location>
</feature>
<evidence type="ECO:0000313" key="3">
    <source>
        <dbReference type="EMBL" id="MFD2235341.1"/>
    </source>
</evidence>
<dbReference type="EMBL" id="JBHUIY010000043">
    <property type="protein sequence ID" value="MFD2235341.1"/>
    <property type="molecule type" value="Genomic_DNA"/>
</dbReference>
<gene>
    <name evidence="3" type="ORF">ACFSNB_16160</name>
</gene>
<dbReference type="Pfam" id="PF01337">
    <property type="entry name" value="Barstar"/>
    <property type="match status" value="1"/>
</dbReference>
<comment type="similarity">
    <text evidence="1">Belongs to the barstar family.</text>
</comment>
<proteinExistence type="inferred from homology"/>
<evidence type="ECO:0000256" key="1">
    <source>
        <dbReference type="ARBA" id="ARBA00006845"/>
    </source>
</evidence>
<dbReference type="Proteomes" id="UP001597296">
    <property type="component" value="Unassembled WGS sequence"/>
</dbReference>
<protein>
    <submittedName>
        <fullName evidence="3">Barstar family protein</fullName>
    </submittedName>
</protein>
<comment type="caution">
    <text evidence="3">The sequence shown here is derived from an EMBL/GenBank/DDBJ whole genome shotgun (WGS) entry which is preliminary data.</text>
</comment>
<reference evidence="4" key="1">
    <citation type="journal article" date="2019" name="Int. J. Syst. Evol. Microbiol.">
        <title>The Global Catalogue of Microorganisms (GCM) 10K type strain sequencing project: providing services to taxonomists for standard genome sequencing and annotation.</title>
        <authorList>
            <consortium name="The Broad Institute Genomics Platform"/>
            <consortium name="The Broad Institute Genome Sequencing Center for Infectious Disease"/>
            <person name="Wu L."/>
            <person name="Ma J."/>
        </authorList>
    </citation>
    <scope>NUCLEOTIDE SEQUENCE [LARGE SCALE GENOMIC DNA]</scope>
    <source>
        <strain evidence="4">KCTC 15012</strain>
    </source>
</reference>
<dbReference type="SUPFAM" id="SSF52038">
    <property type="entry name" value="Barstar-related"/>
    <property type="match status" value="1"/>
</dbReference>
<accession>A0ABW5CGF6</accession>
<keyword evidence="4" id="KW-1185">Reference proteome</keyword>
<dbReference type="InterPro" id="IPR000468">
    <property type="entry name" value="Barstar"/>
</dbReference>
<dbReference type="InterPro" id="IPR035905">
    <property type="entry name" value="Barstar-like_sf"/>
</dbReference>
<organism evidence="3 4">
    <name type="scientific">Phaeospirillum tilakii</name>
    <dbReference type="NCBI Taxonomy" id="741673"/>
    <lineage>
        <taxon>Bacteria</taxon>
        <taxon>Pseudomonadati</taxon>
        <taxon>Pseudomonadota</taxon>
        <taxon>Alphaproteobacteria</taxon>
        <taxon>Rhodospirillales</taxon>
        <taxon>Rhodospirillaceae</taxon>
        <taxon>Phaeospirillum</taxon>
    </lineage>
</organism>
<name>A0ABW5CGF6_9PROT</name>
<dbReference type="RefSeq" id="WP_377318431.1">
    <property type="nucleotide sequence ID" value="NZ_JBHUIY010000043.1"/>
</dbReference>
<evidence type="ECO:0000313" key="4">
    <source>
        <dbReference type="Proteomes" id="UP001597296"/>
    </source>
</evidence>
<dbReference type="Gene3D" id="3.30.370.10">
    <property type="entry name" value="Barstar-like"/>
    <property type="match status" value="1"/>
</dbReference>